<evidence type="ECO:0000256" key="2">
    <source>
        <dbReference type="ARBA" id="ARBA00023002"/>
    </source>
</evidence>
<dbReference type="AlphaFoldDB" id="A0A8B6F9V7"/>
<evidence type="ECO:0000256" key="1">
    <source>
        <dbReference type="ARBA" id="ARBA00022723"/>
    </source>
</evidence>
<gene>
    <name evidence="4" type="ORF">MGAL_10B017621</name>
</gene>
<dbReference type="InterPro" id="IPR014710">
    <property type="entry name" value="RmlC-like_jellyroll"/>
</dbReference>
<reference evidence="4" key="1">
    <citation type="submission" date="2018-11" db="EMBL/GenBank/DDBJ databases">
        <authorList>
            <person name="Alioto T."/>
            <person name="Alioto T."/>
        </authorList>
    </citation>
    <scope>NUCLEOTIDE SEQUENCE</scope>
</reference>
<keyword evidence="3" id="KW-0408">Iron</keyword>
<dbReference type="InterPro" id="IPR011051">
    <property type="entry name" value="RmlC_Cupin_sf"/>
</dbReference>
<dbReference type="Proteomes" id="UP000596742">
    <property type="component" value="Unassembled WGS sequence"/>
</dbReference>
<keyword evidence="4" id="KW-0223">Dioxygenase</keyword>
<dbReference type="PANTHER" id="PTHR22966">
    <property type="entry name" value="2-AMINOETHANETHIOL DIOXYGENASE"/>
    <property type="match status" value="1"/>
</dbReference>
<evidence type="ECO:0000313" key="4">
    <source>
        <dbReference type="EMBL" id="VDI46303.1"/>
    </source>
</evidence>
<accession>A0A8B6F9V7</accession>
<dbReference type="EMBL" id="UYJE01006486">
    <property type="protein sequence ID" value="VDI46303.1"/>
    <property type="molecule type" value="Genomic_DNA"/>
</dbReference>
<proteinExistence type="predicted"/>
<dbReference type="GO" id="GO:0046872">
    <property type="term" value="F:metal ion binding"/>
    <property type="evidence" value="ECO:0007669"/>
    <property type="project" value="UniProtKB-KW"/>
</dbReference>
<keyword evidence="5" id="KW-1185">Reference proteome</keyword>
<keyword evidence="1" id="KW-0479">Metal-binding</keyword>
<protein>
    <submittedName>
        <fullName evidence="4">Cysteamine dioxygenase</fullName>
        <ecNumber evidence="4">1.13.11.19</ecNumber>
    </submittedName>
</protein>
<dbReference type="Pfam" id="PF07847">
    <property type="entry name" value="PCO_ADO"/>
    <property type="match status" value="1"/>
</dbReference>
<sequence length="245" mass="27490">MVSNIQKVAQTAYRLFSRICGNSDVLLSSQNVGLLTSMMNNIKDKDVNFDMSKISLESETPVSYIDIYEDPVMTMAIFIIRDGCKIPLHDHPGMYGFCKVIHGSARMKSFSDPQNFNGNPPENIASKIRPYLRHSIKPVVLEEESIISSEDNCCVVTPNHGSYHELIAVNGPVAFLDILAPSYDHSTGARICQYYEEIKGQTEQIKHLGKPLIWFTPISQPSDFWCDPEEYEGPSVVDALNEIVK</sequence>
<dbReference type="PANTHER" id="PTHR22966:SF61">
    <property type="entry name" value="2-AMINOETHANETHIOL DIOXYGENASE"/>
    <property type="match status" value="1"/>
</dbReference>
<dbReference type="OrthoDB" id="271433at2759"/>
<dbReference type="EC" id="1.13.11.19" evidence="4"/>
<dbReference type="Gene3D" id="2.60.120.10">
    <property type="entry name" value="Jelly Rolls"/>
    <property type="match status" value="1"/>
</dbReference>
<organism evidence="4 5">
    <name type="scientific">Mytilus galloprovincialis</name>
    <name type="common">Mediterranean mussel</name>
    <dbReference type="NCBI Taxonomy" id="29158"/>
    <lineage>
        <taxon>Eukaryota</taxon>
        <taxon>Metazoa</taxon>
        <taxon>Spiralia</taxon>
        <taxon>Lophotrochozoa</taxon>
        <taxon>Mollusca</taxon>
        <taxon>Bivalvia</taxon>
        <taxon>Autobranchia</taxon>
        <taxon>Pteriomorphia</taxon>
        <taxon>Mytilida</taxon>
        <taxon>Mytiloidea</taxon>
        <taxon>Mytilidae</taxon>
        <taxon>Mytilinae</taxon>
        <taxon>Mytilus</taxon>
    </lineage>
</organism>
<dbReference type="SUPFAM" id="SSF51182">
    <property type="entry name" value="RmlC-like cupins"/>
    <property type="match status" value="1"/>
</dbReference>
<evidence type="ECO:0000313" key="5">
    <source>
        <dbReference type="Proteomes" id="UP000596742"/>
    </source>
</evidence>
<dbReference type="GO" id="GO:0005739">
    <property type="term" value="C:mitochondrion"/>
    <property type="evidence" value="ECO:0007669"/>
    <property type="project" value="TreeGrafter"/>
</dbReference>
<name>A0A8B6F9V7_MYTGA</name>
<keyword evidence="2 4" id="KW-0560">Oxidoreductase</keyword>
<evidence type="ECO:0000256" key="3">
    <source>
        <dbReference type="ARBA" id="ARBA00023004"/>
    </source>
</evidence>
<dbReference type="InterPro" id="IPR012864">
    <property type="entry name" value="PCO/ADO"/>
</dbReference>
<dbReference type="GO" id="GO:0047800">
    <property type="term" value="F:cysteamine dioxygenase activity"/>
    <property type="evidence" value="ECO:0007669"/>
    <property type="project" value="UniProtKB-EC"/>
</dbReference>
<comment type="caution">
    <text evidence="4">The sequence shown here is derived from an EMBL/GenBank/DDBJ whole genome shotgun (WGS) entry which is preliminary data.</text>
</comment>
<dbReference type="CDD" id="cd20289">
    <property type="entry name" value="cupin_ADO"/>
    <property type="match status" value="1"/>
</dbReference>